<evidence type="ECO:0000313" key="5">
    <source>
        <dbReference type="EMBL" id="MBW8485114.1"/>
    </source>
</evidence>
<dbReference type="Proteomes" id="UP000774570">
    <property type="component" value="Unassembled WGS sequence"/>
</dbReference>
<keyword evidence="6" id="KW-1185">Reference proteome</keyword>
<gene>
    <name evidence="5" type="ORF">K1Y72_22215</name>
</gene>
<accession>A0ABS7FXF3</accession>
<dbReference type="InterPro" id="IPR036390">
    <property type="entry name" value="WH_DNA-bd_sf"/>
</dbReference>
<keyword evidence="2" id="KW-0238">DNA-binding</keyword>
<dbReference type="RefSeq" id="WP_220168337.1">
    <property type="nucleotide sequence ID" value="NZ_JAIBOA010000014.1"/>
</dbReference>
<dbReference type="Gene3D" id="3.40.1410.10">
    <property type="entry name" value="Chorismate lyase-like"/>
    <property type="match status" value="1"/>
</dbReference>
<evidence type="ECO:0000313" key="6">
    <source>
        <dbReference type="Proteomes" id="UP000774570"/>
    </source>
</evidence>
<dbReference type="SMART" id="SM00866">
    <property type="entry name" value="UTRA"/>
    <property type="match status" value="1"/>
</dbReference>
<evidence type="ECO:0000256" key="3">
    <source>
        <dbReference type="ARBA" id="ARBA00023163"/>
    </source>
</evidence>
<dbReference type="Pfam" id="PF07702">
    <property type="entry name" value="UTRA"/>
    <property type="match status" value="1"/>
</dbReference>
<dbReference type="InterPro" id="IPR011663">
    <property type="entry name" value="UTRA"/>
</dbReference>
<sequence>MSSLEFQPPKYARLVLEIRRQIEEGELRPGDALPSETQLMREFAVGRSTAVRALQILQQDGWITREHGRGSFVRGRPVTREHHTRPGLAVLEQSDSAGPLSVGTVEAPGQVAALLNLDAGERVVMRRWLNVRDGIASDLVTCWFPPALVQGTYLDRNKPLPSGVREHLRTVKDLRLDHVTERLSARLASGSEAELLKLSTSDPVLSVLASLHDAADTPRFVVEVVMPGTLHELEDVYGVPD</sequence>
<evidence type="ECO:0000256" key="2">
    <source>
        <dbReference type="ARBA" id="ARBA00023125"/>
    </source>
</evidence>
<dbReference type="InterPro" id="IPR000524">
    <property type="entry name" value="Tscrpt_reg_HTH_GntR"/>
</dbReference>
<dbReference type="PANTHER" id="PTHR44846">
    <property type="entry name" value="MANNOSYL-D-GLYCERATE TRANSPORT/METABOLISM SYSTEM REPRESSOR MNGR-RELATED"/>
    <property type="match status" value="1"/>
</dbReference>
<keyword evidence="1" id="KW-0805">Transcription regulation</keyword>
<dbReference type="InterPro" id="IPR036388">
    <property type="entry name" value="WH-like_DNA-bd_sf"/>
</dbReference>
<dbReference type="PROSITE" id="PS50949">
    <property type="entry name" value="HTH_GNTR"/>
    <property type="match status" value="1"/>
</dbReference>
<dbReference type="PANTHER" id="PTHR44846:SF17">
    <property type="entry name" value="GNTR-FAMILY TRANSCRIPTIONAL REGULATOR"/>
    <property type="match status" value="1"/>
</dbReference>
<dbReference type="CDD" id="cd07377">
    <property type="entry name" value="WHTH_GntR"/>
    <property type="match status" value="1"/>
</dbReference>
<keyword evidence="3" id="KW-0804">Transcription</keyword>
<name>A0ABS7FXF3_9ACTN</name>
<dbReference type="InterPro" id="IPR050679">
    <property type="entry name" value="Bact_HTH_transcr_reg"/>
</dbReference>
<dbReference type="SUPFAM" id="SSF64288">
    <property type="entry name" value="Chorismate lyase-like"/>
    <property type="match status" value="1"/>
</dbReference>
<organism evidence="5 6">
    <name type="scientific">Actinomadura parmotrematis</name>
    <dbReference type="NCBI Taxonomy" id="2864039"/>
    <lineage>
        <taxon>Bacteria</taxon>
        <taxon>Bacillati</taxon>
        <taxon>Actinomycetota</taxon>
        <taxon>Actinomycetes</taxon>
        <taxon>Streptosporangiales</taxon>
        <taxon>Thermomonosporaceae</taxon>
        <taxon>Actinomadura</taxon>
    </lineage>
</organism>
<dbReference type="SUPFAM" id="SSF46785">
    <property type="entry name" value="Winged helix' DNA-binding domain"/>
    <property type="match status" value="1"/>
</dbReference>
<comment type="caution">
    <text evidence="5">The sequence shown here is derived from an EMBL/GenBank/DDBJ whole genome shotgun (WGS) entry which is preliminary data.</text>
</comment>
<protein>
    <submittedName>
        <fullName evidence="5">GntR family transcriptional regulator</fullName>
    </submittedName>
</protein>
<reference evidence="5 6" key="1">
    <citation type="submission" date="2021-07" db="EMBL/GenBank/DDBJ databases">
        <title>Actinomadura sp. PM05-2 isolated from lichen.</title>
        <authorList>
            <person name="Somphong A."/>
            <person name="Phongsopitanun W."/>
            <person name="Tanasupawat S."/>
            <person name="Peongsungnone V."/>
        </authorList>
    </citation>
    <scope>NUCLEOTIDE SEQUENCE [LARGE SCALE GENOMIC DNA]</scope>
    <source>
        <strain evidence="5 6">PM05-2</strain>
    </source>
</reference>
<evidence type="ECO:0000259" key="4">
    <source>
        <dbReference type="PROSITE" id="PS50949"/>
    </source>
</evidence>
<evidence type="ECO:0000256" key="1">
    <source>
        <dbReference type="ARBA" id="ARBA00023015"/>
    </source>
</evidence>
<dbReference type="Pfam" id="PF00392">
    <property type="entry name" value="GntR"/>
    <property type="match status" value="1"/>
</dbReference>
<dbReference type="PRINTS" id="PR00035">
    <property type="entry name" value="HTHGNTR"/>
</dbReference>
<dbReference type="EMBL" id="JAIBOA010000014">
    <property type="protein sequence ID" value="MBW8485114.1"/>
    <property type="molecule type" value="Genomic_DNA"/>
</dbReference>
<dbReference type="SMART" id="SM00345">
    <property type="entry name" value="HTH_GNTR"/>
    <property type="match status" value="1"/>
</dbReference>
<dbReference type="Gene3D" id="1.10.10.10">
    <property type="entry name" value="Winged helix-like DNA-binding domain superfamily/Winged helix DNA-binding domain"/>
    <property type="match status" value="1"/>
</dbReference>
<feature type="domain" description="HTH gntR-type" evidence="4">
    <location>
        <begin position="8"/>
        <end position="76"/>
    </location>
</feature>
<dbReference type="InterPro" id="IPR028978">
    <property type="entry name" value="Chorismate_lyase_/UTRA_dom_sf"/>
</dbReference>
<proteinExistence type="predicted"/>